<evidence type="ECO:0000313" key="2">
    <source>
        <dbReference type="Proteomes" id="UP000887159"/>
    </source>
</evidence>
<accession>A0A8X6WHQ0</accession>
<comment type="caution">
    <text evidence="1">The sequence shown here is derived from an EMBL/GenBank/DDBJ whole genome shotgun (WGS) entry which is preliminary data.</text>
</comment>
<protein>
    <submittedName>
        <fullName evidence="1">Uncharacterized protein</fullName>
    </submittedName>
</protein>
<evidence type="ECO:0000313" key="1">
    <source>
        <dbReference type="EMBL" id="GFY35169.1"/>
    </source>
</evidence>
<reference evidence="1" key="1">
    <citation type="submission" date="2020-08" db="EMBL/GenBank/DDBJ databases">
        <title>Multicomponent nature underlies the extraordinary mechanical properties of spider dragline silk.</title>
        <authorList>
            <person name="Kono N."/>
            <person name="Nakamura H."/>
            <person name="Mori M."/>
            <person name="Yoshida Y."/>
            <person name="Ohtoshi R."/>
            <person name="Malay A.D."/>
            <person name="Moran D.A.P."/>
            <person name="Tomita M."/>
            <person name="Numata K."/>
            <person name="Arakawa K."/>
        </authorList>
    </citation>
    <scope>NUCLEOTIDE SEQUENCE</scope>
</reference>
<gene>
    <name evidence="1" type="primary">AVEN_113911_1</name>
    <name evidence="1" type="ORF">TNCV_5045441</name>
</gene>
<dbReference type="AlphaFoldDB" id="A0A8X6WHQ0"/>
<proteinExistence type="predicted"/>
<dbReference type="InterPro" id="IPR011030">
    <property type="entry name" value="Lipovitellin_superhlx_dom"/>
</dbReference>
<dbReference type="Gene3D" id="1.25.10.20">
    <property type="entry name" value="Vitellinogen, superhelical"/>
    <property type="match status" value="1"/>
</dbReference>
<dbReference type="Proteomes" id="UP000887159">
    <property type="component" value="Unassembled WGS sequence"/>
</dbReference>
<sequence>MINYCCKFTEGSERSMGREAIESTLEMINARYNYLICWAVSCLVVRAPDRKAWVLLSFISAESKISTVNIQMIADIISDVSRPSTNFLRELGGMVQNNTREINILGTICLSLGYLASKGTPDDQSMVCEILTGLLRERQDHCELNSFFIDILEAIGNLKSDRSISDVLEVSKKCKNKNDVQIACVHALRHATHLPLVQEWIQNAIIDGDCEILREIIGSLMDSIQDQELTPDAVLWPRFGFNNIDDLLKTHLRNSRCSSEDIILYFRRKRNAEANEIAQNYFGPESEPWDPQSHIRQKRAVWDNLNCQDWTEDSRFVNIQDREEFAADRATYNKRKSCLGFKKLGTKGANAEIYAGVFAGVKEPSSPLKYKLFTKFVTQLNFLGQQLEIGSFRFYHQNGKMNAQVKIMGRTRQEFTHDGCTPTDLMYRPLKHVPLFNVNIGITQLSLGIQISSQLGINTACPGQEEYQLQPLTNVRVAGEAMGTVLFMRGAANLGGNFNYKLQFTFTPSPNMCLKGSHGHDPMSINFETYYQLWNKLIDDWGRARTWRPGFLSWNITRGNIKPWFNDTCIRPRNTDSILNSGRELE</sequence>
<keyword evidence="2" id="KW-1185">Reference proteome</keyword>
<dbReference type="EMBL" id="BMAU01021430">
    <property type="protein sequence ID" value="GFY35169.1"/>
    <property type="molecule type" value="Genomic_DNA"/>
</dbReference>
<name>A0A8X6WHQ0_TRICX</name>
<organism evidence="1 2">
    <name type="scientific">Trichonephila clavipes</name>
    <name type="common">Golden silk orbweaver</name>
    <name type="synonym">Nephila clavipes</name>
    <dbReference type="NCBI Taxonomy" id="2585209"/>
    <lineage>
        <taxon>Eukaryota</taxon>
        <taxon>Metazoa</taxon>
        <taxon>Ecdysozoa</taxon>
        <taxon>Arthropoda</taxon>
        <taxon>Chelicerata</taxon>
        <taxon>Arachnida</taxon>
        <taxon>Araneae</taxon>
        <taxon>Araneomorphae</taxon>
        <taxon>Entelegynae</taxon>
        <taxon>Araneoidea</taxon>
        <taxon>Nephilidae</taxon>
        <taxon>Trichonephila</taxon>
    </lineage>
</organism>